<reference evidence="1" key="1">
    <citation type="submission" date="2022-10" db="EMBL/GenBank/DDBJ databases">
        <title>The complete genomes of actinobacterial strains from the NBC collection.</title>
        <authorList>
            <person name="Joergensen T.S."/>
            <person name="Alvarez Arevalo M."/>
            <person name="Sterndorff E.B."/>
            <person name="Faurdal D."/>
            <person name="Vuksanovic O."/>
            <person name="Mourched A.-S."/>
            <person name="Charusanti P."/>
            <person name="Shaw S."/>
            <person name="Blin K."/>
            <person name="Weber T."/>
        </authorList>
    </citation>
    <scope>NUCLEOTIDE SEQUENCE</scope>
    <source>
        <strain evidence="1">NBC_00008</strain>
    </source>
</reference>
<dbReference type="AlphaFoldDB" id="A0AAU2VTE7"/>
<accession>A0AAU2VTE7</accession>
<proteinExistence type="predicted"/>
<evidence type="ECO:0000313" key="1">
    <source>
        <dbReference type="EMBL" id="WTW70636.1"/>
    </source>
</evidence>
<dbReference type="EMBL" id="CP108313">
    <property type="protein sequence ID" value="WTW70636.1"/>
    <property type="molecule type" value="Genomic_DNA"/>
</dbReference>
<gene>
    <name evidence="1" type="ORF">OG398_21405</name>
</gene>
<name>A0AAU2VTE7_9ACTN</name>
<protein>
    <submittedName>
        <fullName evidence="1">Uncharacterized protein</fullName>
    </submittedName>
</protein>
<sequence>MESTWVEVGEVRERTAAGKPFTFYSYRLDPYPTFLINGHLVRQMW</sequence>
<organism evidence="1">
    <name type="scientific">Streptomyces sp. NBC_00008</name>
    <dbReference type="NCBI Taxonomy" id="2903610"/>
    <lineage>
        <taxon>Bacteria</taxon>
        <taxon>Bacillati</taxon>
        <taxon>Actinomycetota</taxon>
        <taxon>Actinomycetes</taxon>
        <taxon>Kitasatosporales</taxon>
        <taxon>Streptomycetaceae</taxon>
        <taxon>Streptomyces</taxon>
    </lineage>
</organism>